<keyword evidence="1" id="KW-0479">Metal-binding</keyword>
<dbReference type="Gene3D" id="2.60.40.420">
    <property type="entry name" value="Cupredoxins - blue copper proteins"/>
    <property type="match status" value="1"/>
</dbReference>
<evidence type="ECO:0000313" key="5">
    <source>
        <dbReference type="Proteomes" id="UP000076632"/>
    </source>
</evidence>
<dbReference type="InterPro" id="IPR033138">
    <property type="entry name" value="Cu_oxidase_CS"/>
</dbReference>
<dbReference type="OrthoDB" id="2121828at2759"/>
<evidence type="ECO:0000256" key="2">
    <source>
        <dbReference type="SAM" id="MobiDB-lite"/>
    </source>
</evidence>
<dbReference type="EMBL" id="KV407463">
    <property type="protein sequence ID" value="KZF20160.1"/>
    <property type="molecule type" value="Genomic_DNA"/>
</dbReference>
<protein>
    <recommendedName>
        <fullName evidence="3">Plastocyanin-like domain-containing protein</fullName>
    </recommendedName>
</protein>
<keyword evidence="5" id="KW-1185">Reference proteome</keyword>
<feature type="domain" description="Plastocyanin-like" evidence="3">
    <location>
        <begin position="28"/>
        <end position="75"/>
    </location>
</feature>
<dbReference type="SUPFAM" id="SSF49503">
    <property type="entry name" value="Cupredoxins"/>
    <property type="match status" value="1"/>
</dbReference>
<sequence length="150" mass="15920">MISDGLSNPKYVSPKPQEPLPYSPIKSSPQTEVAAMANGVTNSQLITSMNPGAFILHCHIQPHLAGGMAMAMLDGVGKRPAIPAAYGPNDSGMGMQGREDLLRGSHASSDGLEALDFQCDAMQSFRSFERACVRGGIHSMRLVNSSFPCV</sequence>
<dbReference type="InterPro" id="IPR011706">
    <property type="entry name" value="Cu-oxidase_C"/>
</dbReference>
<dbReference type="InParanoid" id="A0A165AA65"/>
<reference evidence="4 5" key="1">
    <citation type="journal article" date="2016" name="Fungal Biol.">
        <title>The genome of Xylona heveae provides a window into fungal endophytism.</title>
        <authorList>
            <person name="Gazis R."/>
            <person name="Kuo A."/>
            <person name="Riley R."/>
            <person name="LaButti K."/>
            <person name="Lipzen A."/>
            <person name="Lin J."/>
            <person name="Amirebrahimi M."/>
            <person name="Hesse C.N."/>
            <person name="Spatafora J.W."/>
            <person name="Henrissat B."/>
            <person name="Hainaut M."/>
            <person name="Grigoriev I.V."/>
            <person name="Hibbett D.S."/>
        </authorList>
    </citation>
    <scope>NUCLEOTIDE SEQUENCE [LARGE SCALE GENOMIC DNA]</scope>
    <source>
        <strain evidence="4 5">TC161</strain>
    </source>
</reference>
<accession>A0A165AA65</accession>
<dbReference type="InterPro" id="IPR002355">
    <property type="entry name" value="Cu_oxidase_Cu_BS"/>
</dbReference>
<dbReference type="PROSITE" id="PS00080">
    <property type="entry name" value="MULTICOPPER_OXIDASE2"/>
    <property type="match status" value="1"/>
</dbReference>
<dbReference type="InterPro" id="IPR008972">
    <property type="entry name" value="Cupredoxin"/>
</dbReference>
<dbReference type="GO" id="GO:0005507">
    <property type="term" value="F:copper ion binding"/>
    <property type="evidence" value="ECO:0007669"/>
    <property type="project" value="InterPro"/>
</dbReference>
<dbReference type="STRING" id="1328760.A0A165AA65"/>
<evidence type="ECO:0000259" key="3">
    <source>
        <dbReference type="Pfam" id="PF07731"/>
    </source>
</evidence>
<name>A0A165AA65_XYLHT</name>
<dbReference type="GO" id="GO:0016491">
    <property type="term" value="F:oxidoreductase activity"/>
    <property type="evidence" value="ECO:0007669"/>
    <property type="project" value="InterPro"/>
</dbReference>
<dbReference type="Proteomes" id="UP000076632">
    <property type="component" value="Unassembled WGS sequence"/>
</dbReference>
<dbReference type="Pfam" id="PF07731">
    <property type="entry name" value="Cu-oxidase_2"/>
    <property type="match status" value="1"/>
</dbReference>
<organism evidence="4 5">
    <name type="scientific">Xylona heveae (strain CBS 132557 / TC161)</name>
    <dbReference type="NCBI Taxonomy" id="1328760"/>
    <lineage>
        <taxon>Eukaryota</taxon>
        <taxon>Fungi</taxon>
        <taxon>Dikarya</taxon>
        <taxon>Ascomycota</taxon>
        <taxon>Pezizomycotina</taxon>
        <taxon>Xylonomycetes</taxon>
        <taxon>Xylonales</taxon>
        <taxon>Xylonaceae</taxon>
        <taxon>Xylona</taxon>
    </lineage>
</organism>
<proteinExistence type="predicted"/>
<dbReference type="PROSITE" id="PS00079">
    <property type="entry name" value="MULTICOPPER_OXIDASE1"/>
    <property type="match status" value="1"/>
</dbReference>
<dbReference type="GeneID" id="28900527"/>
<evidence type="ECO:0000256" key="1">
    <source>
        <dbReference type="ARBA" id="ARBA00022723"/>
    </source>
</evidence>
<dbReference type="AlphaFoldDB" id="A0A165AA65"/>
<gene>
    <name evidence="4" type="ORF">L228DRAFT_270254</name>
</gene>
<evidence type="ECO:0000313" key="4">
    <source>
        <dbReference type="EMBL" id="KZF20160.1"/>
    </source>
</evidence>
<feature type="region of interest" description="Disordered" evidence="2">
    <location>
        <begin position="1"/>
        <end position="27"/>
    </location>
</feature>
<dbReference type="RefSeq" id="XP_018185715.1">
    <property type="nucleotide sequence ID" value="XM_018335390.1"/>
</dbReference>